<organism evidence="2 3">
    <name type="scientific">Phytohabitans flavus</name>
    <dbReference type="NCBI Taxonomy" id="1076124"/>
    <lineage>
        <taxon>Bacteria</taxon>
        <taxon>Bacillati</taxon>
        <taxon>Actinomycetota</taxon>
        <taxon>Actinomycetes</taxon>
        <taxon>Micromonosporales</taxon>
        <taxon>Micromonosporaceae</taxon>
    </lineage>
</organism>
<protein>
    <recommendedName>
        <fullName evidence="4">GGDEF domain-containing protein</fullName>
    </recommendedName>
</protein>
<dbReference type="KEGG" id="pfla:Pflav_010090"/>
<evidence type="ECO:0008006" key="4">
    <source>
        <dbReference type="Google" id="ProtNLM"/>
    </source>
</evidence>
<dbReference type="Proteomes" id="UP000502508">
    <property type="component" value="Chromosome"/>
</dbReference>
<evidence type="ECO:0000313" key="3">
    <source>
        <dbReference type="Proteomes" id="UP000502508"/>
    </source>
</evidence>
<feature type="region of interest" description="Disordered" evidence="1">
    <location>
        <begin position="1"/>
        <end position="84"/>
    </location>
</feature>
<evidence type="ECO:0000313" key="2">
    <source>
        <dbReference type="EMBL" id="BCB74599.1"/>
    </source>
</evidence>
<accession>A0A6F8XLD4</accession>
<reference evidence="2 3" key="1">
    <citation type="submission" date="2020-03" db="EMBL/GenBank/DDBJ databases">
        <title>Whole genome shotgun sequence of Phytohabitans flavus NBRC 107702.</title>
        <authorList>
            <person name="Komaki H."/>
            <person name="Tamura T."/>
        </authorList>
    </citation>
    <scope>NUCLEOTIDE SEQUENCE [LARGE SCALE GENOMIC DNA]</scope>
    <source>
        <strain evidence="2 3">NBRC 107702</strain>
    </source>
</reference>
<sequence>MSECPATKVESQPAHSASRAAPSIARSAAMTDPAAGRVSTSELLHRADEAMYAAKRERNTGQSAAETVSNGAHISSAVPSPQTT</sequence>
<keyword evidence="3" id="KW-1185">Reference proteome</keyword>
<gene>
    <name evidence="2" type="ORF">Pflav_010090</name>
</gene>
<dbReference type="EMBL" id="AP022870">
    <property type="protein sequence ID" value="BCB74599.1"/>
    <property type="molecule type" value="Genomic_DNA"/>
</dbReference>
<feature type="compositionally biased region" description="Low complexity" evidence="1">
    <location>
        <begin position="11"/>
        <end position="29"/>
    </location>
</feature>
<proteinExistence type="predicted"/>
<reference evidence="2 3" key="2">
    <citation type="submission" date="2020-03" db="EMBL/GenBank/DDBJ databases">
        <authorList>
            <person name="Ichikawa N."/>
            <person name="Kimura A."/>
            <person name="Kitahashi Y."/>
            <person name="Uohara A."/>
        </authorList>
    </citation>
    <scope>NUCLEOTIDE SEQUENCE [LARGE SCALE GENOMIC DNA]</scope>
    <source>
        <strain evidence="2 3">NBRC 107702</strain>
    </source>
</reference>
<feature type="compositionally biased region" description="Basic and acidic residues" evidence="1">
    <location>
        <begin position="43"/>
        <end position="59"/>
    </location>
</feature>
<evidence type="ECO:0000256" key="1">
    <source>
        <dbReference type="SAM" id="MobiDB-lite"/>
    </source>
</evidence>
<name>A0A6F8XLD4_9ACTN</name>
<dbReference type="AlphaFoldDB" id="A0A6F8XLD4"/>
<feature type="compositionally biased region" description="Polar residues" evidence="1">
    <location>
        <begin position="60"/>
        <end position="84"/>
    </location>
</feature>